<dbReference type="PRINTS" id="PR00079">
    <property type="entry name" value="G6PDHDRGNASE"/>
</dbReference>
<feature type="chain" id="PRO_5042123343" evidence="5">
    <location>
        <begin position="21"/>
        <end position="839"/>
    </location>
</feature>
<keyword evidence="4" id="KW-0119">Carbohydrate metabolism</keyword>
<keyword evidence="10" id="KW-1185">Reference proteome</keyword>
<proteinExistence type="predicted"/>
<evidence type="ECO:0000256" key="3">
    <source>
        <dbReference type="ARBA" id="ARBA00022857"/>
    </source>
</evidence>
<dbReference type="GO" id="GO:0050661">
    <property type="term" value="F:NADP binding"/>
    <property type="evidence" value="ECO:0007669"/>
    <property type="project" value="InterPro"/>
</dbReference>
<dbReference type="Pfam" id="PF00479">
    <property type="entry name" value="G6PD_N"/>
    <property type="match status" value="1"/>
</dbReference>
<dbReference type="Gene3D" id="3.40.50.1360">
    <property type="match status" value="1"/>
</dbReference>
<dbReference type="Gene3D" id="3.40.50.720">
    <property type="entry name" value="NAD(P)-binding Rossmann-like Domain"/>
    <property type="match status" value="1"/>
</dbReference>
<dbReference type="EMBL" id="JAWDGP010005687">
    <property type="protein sequence ID" value="KAK3753850.1"/>
    <property type="molecule type" value="Genomic_DNA"/>
</dbReference>
<dbReference type="CDD" id="cd01400">
    <property type="entry name" value="6PGL"/>
    <property type="match status" value="1"/>
</dbReference>
<evidence type="ECO:0000259" key="7">
    <source>
        <dbReference type="Pfam" id="PF01182"/>
    </source>
</evidence>
<keyword evidence="3" id="KW-0521">NADP</keyword>
<keyword evidence="2" id="KW-0313">Glucose metabolism</keyword>
<feature type="domain" description="Glucosamine/galactosamine-6-phosphate isomerase" evidence="7">
    <location>
        <begin position="593"/>
        <end position="820"/>
    </location>
</feature>
<dbReference type="GO" id="GO:0009051">
    <property type="term" value="P:pentose-phosphate shunt, oxidative branch"/>
    <property type="evidence" value="ECO:0007669"/>
    <property type="project" value="TreeGrafter"/>
</dbReference>
<accession>A0AAE0YQV3</accession>
<evidence type="ECO:0000256" key="4">
    <source>
        <dbReference type="ARBA" id="ARBA00023277"/>
    </source>
</evidence>
<dbReference type="AlphaFoldDB" id="A0AAE0YQV3"/>
<dbReference type="SUPFAM" id="SSF55347">
    <property type="entry name" value="Glyceraldehyde-3-phosphate dehydrogenase-like, C-terminal domain"/>
    <property type="match status" value="1"/>
</dbReference>
<dbReference type="Pfam" id="PF01182">
    <property type="entry name" value="Glucosamine_iso"/>
    <property type="match status" value="1"/>
</dbReference>
<evidence type="ECO:0000256" key="1">
    <source>
        <dbReference type="ARBA" id="ARBA00004959"/>
    </source>
</evidence>
<reference evidence="9" key="1">
    <citation type="journal article" date="2023" name="G3 (Bethesda)">
        <title>A reference genome for the long-term kleptoplast-retaining sea slug Elysia crispata morphotype clarki.</title>
        <authorList>
            <person name="Eastman K.E."/>
            <person name="Pendleton A.L."/>
            <person name="Shaikh M.A."/>
            <person name="Suttiyut T."/>
            <person name="Ogas R."/>
            <person name="Tomko P."/>
            <person name="Gavelis G."/>
            <person name="Widhalm J.R."/>
            <person name="Wisecaver J.H."/>
        </authorList>
    </citation>
    <scope>NUCLEOTIDE SEQUENCE</scope>
    <source>
        <strain evidence="9">ECLA1</strain>
    </source>
</reference>
<dbReference type="GO" id="GO:0017057">
    <property type="term" value="F:6-phosphogluconolactonase activity"/>
    <property type="evidence" value="ECO:0007669"/>
    <property type="project" value="InterPro"/>
</dbReference>
<evidence type="ECO:0000259" key="8">
    <source>
        <dbReference type="Pfam" id="PF02781"/>
    </source>
</evidence>
<evidence type="ECO:0000313" key="10">
    <source>
        <dbReference type="Proteomes" id="UP001283361"/>
    </source>
</evidence>
<dbReference type="InterPro" id="IPR022675">
    <property type="entry name" value="G6P_DH_C"/>
</dbReference>
<dbReference type="InterPro" id="IPR001282">
    <property type="entry name" value="G6P_DH"/>
</dbReference>
<feature type="signal peptide" evidence="5">
    <location>
        <begin position="1"/>
        <end position="20"/>
    </location>
</feature>
<keyword evidence="5" id="KW-0732">Signal</keyword>
<dbReference type="Pfam" id="PF02781">
    <property type="entry name" value="G6PD_C"/>
    <property type="match status" value="1"/>
</dbReference>
<dbReference type="SUPFAM" id="SSF51735">
    <property type="entry name" value="NAD(P)-binding Rossmann-fold domains"/>
    <property type="match status" value="1"/>
</dbReference>
<organism evidence="9 10">
    <name type="scientific">Elysia crispata</name>
    <name type="common">lettuce slug</name>
    <dbReference type="NCBI Taxonomy" id="231223"/>
    <lineage>
        <taxon>Eukaryota</taxon>
        <taxon>Metazoa</taxon>
        <taxon>Spiralia</taxon>
        <taxon>Lophotrochozoa</taxon>
        <taxon>Mollusca</taxon>
        <taxon>Gastropoda</taxon>
        <taxon>Heterobranchia</taxon>
        <taxon>Euthyneura</taxon>
        <taxon>Panpulmonata</taxon>
        <taxon>Sacoglossa</taxon>
        <taxon>Placobranchoidea</taxon>
        <taxon>Plakobranchidae</taxon>
        <taxon>Elysia</taxon>
    </lineage>
</organism>
<evidence type="ECO:0000259" key="6">
    <source>
        <dbReference type="Pfam" id="PF00479"/>
    </source>
</evidence>
<feature type="domain" description="Glucose-6-phosphate dehydrogenase NAD-binding" evidence="6">
    <location>
        <begin position="28"/>
        <end position="225"/>
    </location>
</feature>
<dbReference type="PANTHER" id="PTHR23429:SF7">
    <property type="entry name" value="GDH_6PGL ENDOPLASMIC BIFUNCTIONAL PROTEIN"/>
    <property type="match status" value="1"/>
</dbReference>
<dbReference type="InterPro" id="IPR036291">
    <property type="entry name" value="NAD(P)-bd_dom_sf"/>
</dbReference>
<sequence length="839" mass="94479">MAVFSIAVLSLLSVACFTAAERQHTVFILVGGTGDLAARYLWDGIFNVYYNGFHGRTESDVAVNHTFDFLAAGRTAQDQGNIILNSVLKSSIKCPQDSPQHVLCSKRATEFINKVIYMSLKEEGDFVLLCNEIQELFSHSSSGVNQELILYLAITPAAYENVAEKFHRKCVQKMRELNISMKVAIEKPFGLDKATAEAMSDKMLSFFEEKEIYRVDHYLGKSLVKTILPFRFSNPHIEKRLNRNNVERVEIFLKETVGVEDRFTLYKTMGVLRDVHQNHLTQLLSLIAMDLPSDLKNDVQIQENKGRLLRQVASVRRHKALFGQYFSFASHGEQSEKSAKESISTTTNSTLPEGAVPTFAACMLNINSPRWHGVPFLLVSGKQLDVRESYVRIIFKNNRVCVSQCSEDSRHMKSLPIISQVVFHLDNHSQKNIGIPSILISKDFSFPQCPLDLQESEDPSFFRSSLIYGTRPESLHVCALLKHTQAYVSLFSDLFESRRTNFVSTRHLLLSWQIWDYLVSAPKKVIVYNKADPEVRLSFTIKDDKLVFAEDDGDMPARIIQENEKVITRSEVMHDYAQTPASFLGRKLITSHADHLAFLLAQDIDRAAQRDIDSKGSFHLALAGGTSLLKVFQMLAQSFANLHWHTVHVWQVDERCVPHQDEHSNFQTLDRELLRFVDIPYSNIHPMPVDISGSLCDPELGGAHAYSDTIRHMVPNSQFDMVVLGVGTDGHVASLFPGSPDLRVDSSTHVVVTNDGPENTQQRMTLTLPILNRSRRVSVFVTGSHKQDIVKKLEASELGQASIDSFPILGINPVNGTVVWYMDYNAYAGGHEEQSLISS</sequence>
<comment type="caution">
    <text evidence="9">The sequence shown here is derived from an EMBL/GenBank/DDBJ whole genome shotgun (WGS) entry which is preliminary data.</text>
</comment>
<comment type="pathway">
    <text evidence="1">Carbohydrate degradation; pentose phosphate pathway.</text>
</comment>
<feature type="domain" description="Glucose-6-phosphate dehydrogenase C-terminal" evidence="8">
    <location>
        <begin position="229"/>
        <end position="410"/>
    </location>
</feature>
<dbReference type="InterPro" id="IPR005900">
    <property type="entry name" value="6-phosphogluconolactonase_DevB"/>
</dbReference>
<name>A0AAE0YQV3_9GAST</name>
<gene>
    <name evidence="9" type="ORF">RRG08_006237</name>
</gene>
<evidence type="ECO:0000256" key="2">
    <source>
        <dbReference type="ARBA" id="ARBA00022526"/>
    </source>
</evidence>
<dbReference type="InterPro" id="IPR037171">
    <property type="entry name" value="NagB/RpiA_transferase-like"/>
</dbReference>
<protein>
    <submittedName>
        <fullName evidence="9">Uncharacterized protein</fullName>
    </submittedName>
</protein>
<dbReference type="InterPro" id="IPR022674">
    <property type="entry name" value="G6P_DH_NAD-bd"/>
</dbReference>
<dbReference type="GO" id="GO:0006006">
    <property type="term" value="P:glucose metabolic process"/>
    <property type="evidence" value="ECO:0007669"/>
    <property type="project" value="UniProtKB-KW"/>
</dbReference>
<evidence type="ECO:0000313" key="9">
    <source>
        <dbReference type="EMBL" id="KAK3753850.1"/>
    </source>
</evidence>
<dbReference type="NCBIfam" id="TIGR01198">
    <property type="entry name" value="pgl"/>
    <property type="match status" value="1"/>
</dbReference>
<dbReference type="Proteomes" id="UP001283361">
    <property type="component" value="Unassembled WGS sequence"/>
</dbReference>
<dbReference type="GO" id="GO:0005783">
    <property type="term" value="C:endoplasmic reticulum"/>
    <property type="evidence" value="ECO:0007669"/>
    <property type="project" value="TreeGrafter"/>
</dbReference>
<evidence type="ECO:0000256" key="5">
    <source>
        <dbReference type="SAM" id="SignalP"/>
    </source>
</evidence>
<dbReference type="GO" id="GO:0004345">
    <property type="term" value="F:glucose-6-phosphate dehydrogenase activity"/>
    <property type="evidence" value="ECO:0007669"/>
    <property type="project" value="InterPro"/>
</dbReference>
<dbReference type="SUPFAM" id="SSF100950">
    <property type="entry name" value="NagB/RpiA/CoA transferase-like"/>
    <property type="match status" value="1"/>
</dbReference>
<dbReference type="InterPro" id="IPR006148">
    <property type="entry name" value="Glc/Gal-6P_isomerase"/>
</dbReference>
<dbReference type="PANTHER" id="PTHR23429">
    <property type="entry name" value="GLUCOSE-6-PHOSPHATE 1-DEHYDROGENASE G6PD"/>
    <property type="match status" value="1"/>
</dbReference>
<dbReference type="Gene3D" id="3.30.360.10">
    <property type="entry name" value="Dihydrodipicolinate Reductase, domain 2"/>
    <property type="match status" value="1"/>
</dbReference>